<dbReference type="InterPro" id="IPR003661">
    <property type="entry name" value="HisK_dim/P_dom"/>
</dbReference>
<organism evidence="10 11">
    <name type="scientific">Chitinophaga rhizophila</name>
    <dbReference type="NCBI Taxonomy" id="2866212"/>
    <lineage>
        <taxon>Bacteria</taxon>
        <taxon>Pseudomonadati</taxon>
        <taxon>Bacteroidota</taxon>
        <taxon>Chitinophagia</taxon>
        <taxon>Chitinophagales</taxon>
        <taxon>Chitinophagaceae</taxon>
        <taxon>Chitinophaga</taxon>
    </lineage>
</organism>
<dbReference type="PANTHER" id="PTHR45436:SF5">
    <property type="entry name" value="SENSOR HISTIDINE KINASE TRCS"/>
    <property type="match status" value="1"/>
</dbReference>
<keyword evidence="8" id="KW-0472">Membrane</keyword>
<evidence type="ECO:0000256" key="1">
    <source>
        <dbReference type="ARBA" id="ARBA00000085"/>
    </source>
</evidence>
<dbReference type="InterPro" id="IPR050428">
    <property type="entry name" value="TCS_sensor_his_kinase"/>
</dbReference>
<name>A0ABS7G7F9_9BACT</name>
<dbReference type="Proteomes" id="UP000812961">
    <property type="component" value="Unassembled WGS sequence"/>
</dbReference>
<dbReference type="SUPFAM" id="SSF55874">
    <property type="entry name" value="ATPase domain of HSP90 chaperone/DNA topoisomerase II/histidine kinase"/>
    <property type="match status" value="1"/>
</dbReference>
<keyword evidence="5 8" id="KW-0812">Transmembrane</keyword>
<sequence length="423" mass="48084">MKLHNYTLKYLAVALLSVIMLWGVLFYIHIKEQIGESLDRNLNNYKLDFIQAAQKDSAVLTQLFVSGDVYHITEIPEEEALTIRDTYHDSTISMDGEDVSARKLTSAFSLNNKYYKLELTTSTLEEESLIKNILYGIIGLYLALLLSILFINNLLLRKLWRPFYSIIGQMEKFHLGRNTQVTTADTSISEFASLNETITSLVARAEDTFSSQRQFVENASHELQTPLAISLNRLELLLENESLSDDAAMSVTQVMKGLERLSRLNKTLLLLTRIENNQFPATTTVNFNDLVQTLISEFEDLYQHRNITVQIEKAKQPLLFSMNEDLAATLLVNLLKNAIIHNIDNGKITINIQPYKFEITNTGAAEPLDTTRVFNRFYKNSANKQSTGLGLAIVKAIANLYGLSADYTYRHEQHTIAILFPRK</sequence>
<dbReference type="PROSITE" id="PS50109">
    <property type="entry name" value="HIS_KIN"/>
    <property type="match status" value="1"/>
</dbReference>
<accession>A0ABS7G7F9</accession>
<dbReference type="InterPro" id="IPR036097">
    <property type="entry name" value="HisK_dim/P_sf"/>
</dbReference>
<dbReference type="Pfam" id="PF02518">
    <property type="entry name" value="HATPase_c"/>
    <property type="match status" value="1"/>
</dbReference>
<dbReference type="SUPFAM" id="SSF47384">
    <property type="entry name" value="Homodimeric domain of signal transducing histidine kinase"/>
    <property type="match status" value="1"/>
</dbReference>
<dbReference type="InterPro" id="IPR005467">
    <property type="entry name" value="His_kinase_dom"/>
</dbReference>
<comment type="catalytic activity">
    <reaction evidence="1">
        <text>ATP + protein L-histidine = ADP + protein N-phospho-L-histidine.</text>
        <dbReference type="EC" id="2.7.13.3"/>
    </reaction>
</comment>
<dbReference type="SMART" id="SM00387">
    <property type="entry name" value="HATPase_c"/>
    <property type="match status" value="1"/>
</dbReference>
<dbReference type="InterPro" id="IPR036890">
    <property type="entry name" value="HATPase_C_sf"/>
</dbReference>
<feature type="transmembrane region" description="Helical" evidence="8">
    <location>
        <begin position="133"/>
        <end position="156"/>
    </location>
</feature>
<evidence type="ECO:0000256" key="6">
    <source>
        <dbReference type="ARBA" id="ARBA00022777"/>
    </source>
</evidence>
<proteinExistence type="predicted"/>
<dbReference type="Gene3D" id="3.30.565.10">
    <property type="entry name" value="Histidine kinase-like ATPase, C-terminal domain"/>
    <property type="match status" value="1"/>
</dbReference>
<dbReference type="CDD" id="cd00082">
    <property type="entry name" value="HisKA"/>
    <property type="match status" value="1"/>
</dbReference>
<feature type="domain" description="Histidine kinase" evidence="9">
    <location>
        <begin position="218"/>
        <end position="423"/>
    </location>
</feature>
<dbReference type="Pfam" id="PF00512">
    <property type="entry name" value="HisKA"/>
    <property type="match status" value="1"/>
</dbReference>
<dbReference type="PANTHER" id="PTHR45436">
    <property type="entry name" value="SENSOR HISTIDINE KINASE YKOH"/>
    <property type="match status" value="1"/>
</dbReference>
<keyword evidence="6 10" id="KW-0418">Kinase</keyword>
<evidence type="ECO:0000256" key="4">
    <source>
        <dbReference type="ARBA" id="ARBA00022679"/>
    </source>
</evidence>
<keyword evidence="11" id="KW-1185">Reference proteome</keyword>
<feature type="transmembrane region" description="Helical" evidence="8">
    <location>
        <begin position="12"/>
        <end position="30"/>
    </location>
</feature>
<dbReference type="SMART" id="SM00388">
    <property type="entry name" value="HisKA"/>
    <property type="match status" value="1"/>
</dbReference>
<evidence type="ECO:0000313" key="11">
    <source>
        <dbReference type="Proteomes" id="UP000812961"/>
    </source>
</evidence>
<dbReference type="RefSeq" id="WP_220248803.1">
    <property type="nucleotide sequence ID" value="NZ_JAICCF010000001.1"/>
</dbReference>
<comment type="caution">
    <text evidence="10">The sequence shown here is derived from an EMBL/GenBank/DDBJ whole genome shotgun (WGS) entry which is preliminary data.</text>
</comment>
<dbReference type="GO" id="GO:0016301">
    <property type="term" value="F:kinase activity"/>
    <property type="evidence" value="ECO:0007669"/>
    <property type="project" value="UniProtKB-KW"/>
</dbReference>
<evidence type="ECO:0000259" key="9">
    <source>
        <dbReference type="PROSITE" id="PS50109"/>
    </source>
</evidence>
<keyword evidence="3" id="KW-0597">Phosphoprotein</keyword>
<dbReference type="EMBL" id="JAICCF010000001">
    <property type="protein sequence ID" value="MBW8683588.1"/>
    <property type="molecule type" value="Genomic_DNA"/>
</dbReference>
<evidence type="ECO:0000256" key="8">
    <source>
        <dbReference type="SAM" id="Phobius"/>
    </source>
</evidence>
<dbReference type="InterPro" id="IPR003594">
    <property type="entry name" value="HATPase_dom"/>
</dbReference>
<dbReference type="Gene3D" id="1.10.287.130">
    <property type="match status" value="1"/>
</dbReference>
<dbReference type="EC" id="2.7.13.3" evidence="2"/>
<evidence type="ECO:0000256" key="5">
    <source>
        <dbReference type="ARBA" id="ARBA00022692"/>
    </source>
</evidence>
<keyword evidence="4" id="KW-0808">Transferase</keyword>
<gene>
    <name evidence="10" type="ORF">K1Y79_04515</name>
</gene>
<evidence type="ECO:0000256" key="2">
    <source>
        <dbReference type="ARBA" id="ARBA00012438"/>
    </source>
</evidence>
<evidence type="ECO:0000256" key="3">
    <source>
        <dbReference type="ARBA" id="ARBA00022553"/>
    </source>
</evidence>
<protein>
    <recommendedName>
        <fullName evidence="2">histidine kinase</fullName>
        <ecNumber evidence="2">2.7.13.3</ecNumber>
    </recommendedName>
</protein>
<evidence type="ECO:0000313" key="10">
    <source>
        <dbReference type="EMBL" id="MBW8683588.1"/>
    </source>
</evidence>
<evidence type="ECO:0000256" key="7">
    <source>
        <dbReference type="ARBA" id="ARBA00022989"/>
    </source>
</evidence>
<keyword evidence="7 8" id="KW-1133">Transmembrane helix</keyword>
<reference evidence="10 11" key="1">
    <citation type="submission" date="2021-08" db="EMBL/GenBank/DDBJ databases">
        <title>The genome sequence of Chitinophaga sp. B61.</title>
        <authorList>
            <person name="Zhang X."/>
        </authorList>
    </citation>
    <scope>NUCLEOTIDE SEQUENCE [LARGE SCALE GENOMIC DNA]</scope>
    <source>
        <strain evidence="10 11">B61</strain>
    </source>
</reference>